<comment type="catalytic activity">
    <reaction evidence="1">
        <text>[E2 ubiquitin-conjugating enzyme]-S-ubiquitinyl-L-cysteine + [acceptor protein]-L-lysine = [E2 ubiquitin-conjugating enzyme]-L-cysteine + [acceptor protein]-N(6)-ubiquitinyl-L-lysine.</text>
        <dbReference type="EC" id="2.3.2.31"/>
    </reaction>
</comment>
<keyword evidence="6" id="KW-0808">Transferase</keyword>
<evidence type="ECO:0000256" key="10">
    <source>
        <dbReference type="ARBA" id="ARBA00022786"/>
    </source>
</evidence>
<keyword evidence="8" id="KW-0677">Repeat</keyword>
<dbReference type="FunFam" id="3.30.40.10:FF:000230">
    <property type="entry name" value="RBR-type E3 ubiquitin transferase"/>
    <property type="match status" value="1"/>
</dbReference>
<dbReference type="Gramene" id="BGIOSGA028554-TA">
    <property type="protein sequence ID" value="BGIOSGA028554-PA"/>
    <property type="gene ID" value="BGIOSGA028554"/>
</dbReference>
<name>B8BA89_ORYSI</name>
<evidence type="ECO:0000256" key="3">
    <source>
        <dbReference type="ARBA" id="ARBA00003976"/>
    </source>
</evidence>
<feature type="domain" description="RING-type" evidence="15">
    <location>
        <begin position="122"/>
        <end position="339"/>
    </location>
</feature>
<evidence type="ECO:0000256" key="1">
    <source>
        <dbReference type="ARBA" id="ARBA00001798"/>
    </source>
</evidence>
<dbReference type="InterPro" id="IPR044066">
    <property type="entry name" value="TRIAD_supradom"/>
</dbReference>
<reference evidence="16 17" key="1">
    <citation type="journal article" date="2005" name="PLoS Biol.">
        <title>The genomes of Oryza sativa: a history of duplications.</title>
        <authorList>
            <person name="Yu J."/>
            <person name="Wang J."/>
            <person name="Lin W."/>
            <person name="Li S."/>
            <person name="Li H."/>
            <person name="Zhou J."/>
            <person name="Ni P."/>
            <person name="Dong W."/>
            <person name="Hu S."/>
            <person name="Zeng C."/>
            <person name="Zhang J."/>
            <person name="Zhang Y."/>
            <person name="Li R."/>
            <person name="Xu Z."/>
            <person name="Li S."/>
            <person name="Li X."/>
            <person name="Zheng H."/>
            <person name="Cong L."/>
            <person name="Lin L."/>
            <person name="Yin J."/>
            <person name="Geng J."/>
            <person name="Li G."/>
            <person name="Shi J."/>
            <person name="Liu J."/>
            <person name="Lv H."/>
            <person name="Li J."/>
            <person name="Wang J."/>
            <person name="Deng Y."/>
            <person name="Ran L."/>
            <person name="Shi X."/>
            <person name="Wang X."/>
            <person name="Wu Q."/>
            <person name="Li C."/>
            <person name="Ren X."/>
            <person name="Wang J."/>
            <person name="Wang X."/>
            <person name="Li D."/>
            <person name="Liu D."/>
            <person name="Zhang X."/>
            <person name="Ji Z."/>
            <person name="Zhao W."/>
            <person name="Sun Y."/>
            <person name="Zhang Z."/>
            <person name="Bao J."/>
            <person name="Han Y."/>
            <person name="Dong L."/>
            <person name="Ji J."/>
            <person name="Chen P."/>
            <person name="Wu S."/>
            <person name="Liu J."/>
            <person name="Xiao Y."/>
            <person name="Bu D."/>
            <person name="Tan J."/>
            <person name="Yang L."/>
            <person name="Ye C."/>
            <person name="Zhang J."/>
            <person name="Xu J."/>
            <person name="Zhou Y."/>
            <person name="Yu Y."/>
            <person name="Zhang B."/>
            <person name="Zhuang S."/>
            <person name="Wei H."/>
            <person name="Liu B."/>
            <person name="Lei M."/>
            <person name="Yu H."/>
            <person name="Li Y."/>
            <person name="Xu H."/>
            <person name="Wei S."/>
            <person name="He X."/>
            <person name="Fang L."/>
            <person name="Zhang Z."/>
            <person name="Zhang Y."/>
            <person name="Huang X."/>
            <person name="Su Z."/>
            <person name="Tong W."/>
            <person name="Li J."/>
            <person name="Tong Z."/>
            <person name="Li S."/>
            <person name="Ye J."/>
            <person name="Wang L."/>
            <person name="Fang L."/>
            <person name="Lei T."/>
            <person name="Chen C."/>
            <person name="Chen H."/>
            <person name="Xu Z."/>
            <person name="Li H."/>
            <person name="Huang H."/>
            <person name="Zhang F."/>
            <person name="Xu H."/>
            <person name="Li N."/>
            <person name="Zhao C."/>
            <person name="Li S."/>
            <person name="Dong L."/>
            <person name="Huang Y."/>
            <person name="Li L."/>
            <person name="Xi Y."/>
            <person name="Qi Q."/>
            <person name="Li W."/>
            <person name="Zhang B."/>
            <person name="Hu W."/>
            <person name="Zhang Y."/>
            <person name="Tian X."/>
            <person name="Jiao Y."/>
            <person name="Liang X."/>
            <person name="Jin J."/>
            <person name="Gao L."/>
            <person name="Zheng W."/>
            <person name="Hao B."/>
            <person name="Liu S."/>
            <person name="Wang W."/>
            <person name="Yuan L."/>
            <person name="Cao M."/>
            <person name="McDermott J."/>
            <person name="Samudrala R."/>
            <person name="Wang J."/>
            <person name="Wong G.K."/>
            <person name="Yang H."/>
        </authorList>
    </citation>
    <scope>NUCLEOTIDE SEQUENCE [LARGE SCALE GENOMIC DNA]</scope>
    <source>
        <strain evidence="17">cv. 93-11</strain>
    </source>
</reference>
<dbReference type="CDD" id="cd22582">
    <property type="entry name" value="BRcat_RBR_unk"/>
    <property type="match status" value="1"/>
</dbReference>
<evidence type="ECO:0000256" key="9">
    <source>
        <dbReference type="ARBA" id="ARBA00022771"/>
    </source>
</evidence>
<keyword evidence="11" id="KW-0862">Zinc</keyword>
<dbReference type="SMART" id="SM00647">
    <property type="entry name" value="IBR"/>
    <property type="match status" value="1"/>
</dbReference>
<dbReference type="GO" id="GO:0061630">
    <property type="term" value="F:ubiquitin protein ligase activity"/>
    <property type="evidence" value="ECO:0007669"/>
    <property type="project" value="UniProtKB-EC"/>
</dbReference>
<dbReference type="HOGENOM" id="CLU_022048_3_1_1"/>
<dbReference type="AlphaFoldDB" id="B8BA89"/>
<dbReference type="InterPro" id="IPR031127">
    <property type="entry name" value="E3_UB_ligase_RBR"/>
</dbReference>
<evidence type="ECO:0000256" key="7">
    <source>
        <dbReference type="ARBA" id="ARBA00022723"/>
    </source>
</evidence>
<keyword evidence="17" id="KW-1185">Reference proteome</keyword>
<evidence type="ECO:0000256" key="6">
    <source>
        <dbReference type="ARBA" id="ARBA00022679"/>
    </source>
</evidence>
<sequence length="430" mass="44795">MDVDELLLIAISHGNNEDGSGGVVGISDEVYAAELQLQELIMSSAMAATAAAAADQLDSGSAVHASSEDAAAAAHAKTSPSSALVPAAECSSSSAAAMTLVASVVKCSCSSSAMAPSATTTSFLFCKICMEDVPASDAHRGSHGCAHAFCAACLAGHIAAKLHSGGGVYCPEDGCASAVDPELCQPILPEDTFERWCAALCRAMVLGGRHVYCPFTDCAEIIADERGGDSDGQPTECPACRRRFCERCGVAWHGGVSCGEYGELAVGDRGEGDLAVVEMAKGSRWRRCPRCKFFVDRRRRSETAQRNVGERAVDVSGSEHYAWLGTARSKVSFGRMGWLAELRAVDAAGVELGDDVAGAAGGAEGVRVGRRHVVHADVAEEERRMVGTDGGTADEEQERLPTLATRVTAAAEEDEHSAAGTREEDGDVYA</sequence>
<dbReference type="PANTHER" id="PTHR11685">
    <property type="entry name" value="RBR FAMILY RING FINGER AND IBR DOMAIN-CONTAINING"/>
    <property type="match status" value="1"/>
</dbReference>
<evidence type="ECO:0000313" key="16">
    <source>
        <dbReference type="EMBL" id="EEC83484.1"/>
    </source>
</evidence>
<keyword evidence="9 12" id="KW-0863">Zinc-finger</keyword>
<evidence type="ECO:0000256" key="2">
    <source>
        <dbReference type="ARBA" id="ARBA00001947"/>
    </source>
</evidence>
<evidence type="ECO:0000256" key="13">
    <source>
        <dbReference type="SAM" id="MobiDB-lite"/>
    </source>
</evidence>
<evidence type="ECO:0000259" key="15">
    <source>
        <dbReference type="PROSITE" id="PS51873"/>
    </source>
</evidence>
<evidence type="ECO:0000259" key="14">
    <source>
        <dbReference type="PROSITE" id="PS50089"/>
    </source>
</evidence>
<keyword evidence="7" id="KW-0479">Metal-binding</keyword>
<evidence type="ECO:0000256" key="11">
    <source>
        <dbReference type="ARBA" id="ARBA00022833"/>
    </source>
</evidence>
<dbReference type="PROSITE" id="PS00518">
    <property type="entry name" value="ZF_RING_1"/>
    <property type="match status" value="1"/>
</dbReference>
<feature type="domain" description="RING-type" evidence="14">
    <location>
        <begin position="126"/>
        <end position="173"/>
    </location>
</feature>
<dbReference type="EC" id="2.3.2.31" evidence="5"/>
<dbReference type="GO" id="GO:0008270">
    <property type="term" value="F:zinc ion binding"/>
    <property type="evidence" value="ECO:0007669"/>
    <property type="project" value="UniProtKB-KW"/>
</dbReference>
<accession>B8BA89</accession>
<dbReference type="PROSITE" id="PS50089">
    <property type="entry name" value="ZF_RING_2"/>
    <property type="match status" value="1"/>
</dbReference>
<comment type="similarity">
    <text evidence="4">Belongs to the RBR family. Ariadne subfamily.</text>
</comment>
<dbReference type="OMA" id="HGCAHAF"/>
<dbReference type="GO" id="GO:0016567">
    <property type="term" value="P:protein ubiquitination"/>
    <property type="evidence" value="ECO:0007669"/>
    <property type="project" value="InterPro"/>
</dbReference>
<evidence type="ECO:0000256" key="12">
    <source>
        <dbReference type="PROSITE-ProRule" id="PRU00175"/>
    </source>
</evidence>
<evidence type="ECO:0000256" key="8">
    <source>
        <dbReference type="ARBA" id="ARBA00022737"/>
    </source>
</evidence>
<protein>
    <recommendedName>
        <fullName evidence="5">RBR-type E3 ubiquitin transferase</fullName>
        <ecNumber evidence="5">2.3.2.31</ecNumber>
    </recommendedName>
</protein>
<evidence type="ECO:0000256" key="4">
    <source>
        <dbReference type="ARBA" id="ARBA00005884"/>
    </source>
</evidence>
<dbReference type="SUPFAM" id="SSF57850">
    <property type="entry name" value="RING/U-box"/>
    <property type="match status" value="2"/>
</dbReference>
<dbReference type="InterPro" id="IPR001841">
    <property type="entry name" value="Znf_RING"/>
</dbReference>
<proteinExistence type="inferred from homology"/>
<feature type="region of interest" description="Disordered" evidence="13">
    <location>
        <begin position="406"/>
        <end position="430"/>
    </location>
</feature>
<dbReference type="Pfam" id="PF01485">
    <property type="entry name" value="IBR"/>
    <property type="match status" value="1"/>
</dbReference>
<dbReference type="EMBL" id="CM000133">
    <property type="protein sequence ID" value="EEC83484.1"/>
    <property type="molecule type" value="Genomic_DNA"/>
</dbReference>
<organism evidence="16 17">
    <name type="scientific">Oryza sativa subsp. indica</name>
    <name type="common">Rice</name>
    <dbReference type="NCBI Taxonomy" id="39946"/>
    <lineage>
        <taxon>Eukaryota</taxon>
        <taxon>Viridiplantae</taxon>
        <taxon>Streptophyta</taxon>
        <taxon>Embryophyta</taxon>
        <taxon>Tracheophyta</taxon>
        <taxon>Spermatophyta</taxon>
        <taxon>Magnoliopsida</taxon>
        <taxon>Liliopsida</taxon>
        <taxon>Poales</taxon>
        <taxon>Poaceae</taxon>
        <taxon>BOP clade</taxon>
        <taxon>Oryzoideae</taxon>
        <taxon>Oryzeae</taxon>
        <taxon>Oryzinae</taxon>
        <taxon>Oryza</taxon>
        <taxon>Oryza sativa</taxon>
    </lineage>
</organism>
<dbReference type="InterPro" id="IPR013083">
    <property type="entry name" value="Znf_RING/FYVE/PHD"/>
</dbReference>
<evidence type="ECO:0000313" key="17">
    <source>
        <dbReference type="Proteomes" id="UP000007015"/>
    </source>
</evidence>
<gene>
    <name evidence="16" type="ORF">OsI_29006</name>
</gene>
<dbReference type="InterPro" id="IPR017907">
    <property type="entry name" value="Znf_RING_CS"/>
</dbReference>
<dbReference type="PROSITE" id="PS51873">
    <property type="entry name" value="TRIAD"/>
    <property type="match status" value="1"/>
</dbReference>
<dbReference type="Gene3D" id="3.30.40.10">
    <property type="entry name" value="Zinc/RING finger domain, C3HC4 (zinc finger)"/>
    <property type="match status" value="1"/>
</dbReference>
<keyword evidence="10" id="KW-0833">Ubl conjugation pathway</keyword>
<dbReference type="STRING" id="39946.B8BA89"/>
<comment type="cofactor">
    <cofactor evidence="2">
        <name>Zn(2+)</name>
        <dbReference type="ChEBI" id="CHEBI:29105"/>
    </cofactor>
</comment>
<dbReference type="Proteomes" id="UP000007015">
    <property type="component" value="Chromosome 8"/>
</dbReference>
<comment type="function">
    <text evidence="3">Might act as an E3 ubiquitin-protein ligase, or as part of E3 complex, which accepts ubiquitin from specific E2 ubiquitin-conjugating enzymes and then transfers it to substrates.</text>
</comment>
<evidence type="ECO:0000256" key="5">
    <source>
        <dbReference type="ARBA" id="ARBA00012251"/>
    </source>
</evidence>
<dbReference type="InterPro" id="IPR002867">
    <property type="entry name" value="IBR_dom"/>
</dbReference>